<keyword evidence="5" id="KW-0411">Iron-sulfur</keyword>
<feature type="transmembrane region" description="Helical" evidence="7">
    <location>
        <begin position="107"/>
        <end position="129"/>
    </location>
</feature>
<evidence type="ECO:0000256" key="5">
    <source>
        <dbReference type="ARBA" id="ARBA00023014"/>
    </source>
</evidence>
<dbReference type="EMBL" id="CP002547">
    <property type="protein sequence ID" value="ADY54879.1"/>
    <property type="molecule type" value="Genomic_DNA"/>
</dbReference>
<dbReference type="Pfam" id="PF00037">
    <property type="entry name" value="Fer4"/>
    <property type="match status" value="1"/>
</dbReference>
<reference evidence="9 10" key="1">
    <citation type="journal article" date="2011" name="Stand. Genomic Sci.">
        <title>Complete genome sequence of Syntrophobotulus glycolicus type strain (FlGlyR).</title>
        <authorList>
            <person name="Han C."/>
            <person name="Mwirichia R."/>
            <person name="Chertkov O."/>
            <person name="Held B."/>
            <person name="Lapidus A."/>
            <person name="Nolan M."/>
            <person name="Lucas S."/>
            <person name="Hammon N."/>
            <person name="Deshpande S."/>
            <person name="Cheng J.F."/>
            <person name="Tapia R."/>
            <person name="Goodwin L."/>
            <person name="Pitluck S."/>
            <person name="Huntemann M."/>
            <person name="Liolios K."/>
            <person name="Ivanova N."/>
            <person name="Pagani I."/>
            <person name="Mavromatis K."/>
            <person name="Ovchinikova G."/>
            <person name="Pati A."/>
            <person name="Chen A."/>
            <person name="Palaniappan K."/>
            <person name="Land M."/>
            <person name="Hauser L."/>
            <person name="Brambilla E.M."/>
            <person name="Rohde M."/>
            <person name="Spring S."/>
            <person name="Sikorski J."/>
            <person name="Goker M."/>
            <person name="Woyke T."/>
            <person name="Bristow J."/>
            <person name="Eisen J.A."/>
            <person name="Markowitz V."/>
            <person name="Hugenholtz P."/>
            <person name="Kyrpides N.C."/>
            <person name="Klenk H.P."/>
            <person name="Detter J.C."/>
        </authorList>
    </citation>
    <scope>NUCLEOTIDE SEQUENCE [LARGE SCALE GENOMIC DNA]</scope>
    <source>
        <strain evidence="10">DSM 8271 / FlGlyR</strain>
    </source>
</reference>
<gene>
    <name evidence="9" type="ordered locus">Sgly_0514</name>
</gene>
<dbReference type="InterPro" id="IPR017896">
    <property type="entry name" value="4Fe4S_Fe-S-bd"/>
</dbReference>
<evidence type="ECO:0000256" key="4">
    <source>
        <dbReference type="ARBA" id="ARBA00023004"/>
    </source>
</evidence>
<evidence type="ECO:0000313" key="9">
    <source>
        <dbReference type="EMBL" id="ADY54879.1"/>
    </source>
</evidence>
<feature type="transmembrane region" description="Helical" evidence="7">
    <location>
        <begin position="258"/>
        <end position="282"/>
    </location>
</feature>
<dbReference type="PROSITE" id="PS00198">
    <property type="entry name" value="4FE4S_FER_1"/>
    <property type="match status" value="1"/>
</dbReference>
<feature type="domain" description="4Fe-4S ferredoxin-type" evidence="8">
    <location>
        <begin position="210"/>
        <end position="240"/>
    </location>
</feature>
<accession>F0SYS8</accession>
<dbReference type="STRING" id="645991.Sgly_0514"/>
<dbReference type="eggNOG" id="COG0348">
    <property type="taxonomic scope" value="Bacteria"/>
</dbReference>
<dbReference type="PROSITE" id="PS51379">
    <property type="entry name" value="4FE4S_FER_2"/>
    <property type="match status" value="1"/>
</dbReference>
<feature type="transmembrane region" description="Helical" evidence="7">
    <location>
        <begin position="135"/>
        <end position="153"/>
    </location>
</feature>
<evidence type="ECO:0000256" key="3">
    <source>
        <dbReference type="ARBA" id="ARBA00022723"/>
    </source>
</evidence>
<keyword evidence="3" id="KW-0479">Metal-binding</keyword>
<dbReference type="InterPro" id="IPR052378">
    <property type="entry name" value="NosR_regulator"/>
</dbReference>
<reference evidence="10" key="2">
    <citation type="submission" date="2011-02" db="EMBL/GenBank/DDBJ databases">
        <title>The complete genome of Syntrophobotulus glycolicus DSM 8271.</title>
        <authorList>
            <person name="Lucas S."/>
            <person name="Copeland A."/>
            <person name="Lapidus A."/>
            <person name="Bruce D."/>
            <person name="Goodwin L."/>
            <person name="Pitluck S."/>
            <person name="Kyrpides N."/>
            <person name="Mavromatis K."/>
            <person name="Pagani I."/>
            <person name="Ivanova N."/>
            <person name="Mikhailova N."/>
            <person name="Chertkov O."/>
            <person name="Held B."/>
            <person name="Detter J.C."/>
            <person name="Tapia R."/>
            <person name="Han C."/>
            <person name="Land M."/>
            <person name="Hauser L."/>
            <person name="Markowitz V."/>
            <person name="Cheng J.-F."/>
            <person name="Hugenholtz P."/>
            <person name="Woyke T."/>
            <person name="Wu D."/>
            <person name="Spring S."/>
            <person name="Schroeder M."/>
            <person name="Brambilla E."/>
            <person name="Klenk H.-P."/>
            <person name="Eisen J.A."/>
        </authorList>
    </citation>
    <scope>NUCLEOTIDE SEQUENCE [LARGE SCALE GENOMIC DNA]</scope>
    <source>
        <strain evidence="10">DSM 8271 / FlGlyR</strain>
    </source>
</reference>
<dbReference type="SUPFAM" id="SSF54862">
    <property type="entry name" value="4Fe-4S ferredoxins"/>
    <property type="match status" value="1"/>
</dbReference>
<keyword evidence="4" id="KW-0408">Iron</keyword>
<dbReference type="KEGG" id="sgy:Sgly_0514"/>
<dbReference type="Proteomes" id="UP000007488">
    <property type="component" value="Chromosome"/>
</dbReference>
<dbReference type="PANTHER" id="PTHR30224">
    <property type="entry name" value="ELECTRON TRANSPORT PROTEIN"/>
    <property type="match status" value="1"/>
</dbReference>
<dbReference type="GO" id="GO:0005886">
    <property type="term" value="C:plasma membrane"/>
    <property type="evidence" value="ECO:0007669"/>
    <property type="project" value="UniProtKB-SubCell"/>
</dbReference>
<keyword evidence="10" id="KW-1185">Reference proteome</keyword>
<proteinExistence type="predicted"/>
<keyword evidence="7" id="KW-0812">Transmembrane</keyword>
<dbReference type="InterPro" id="IPR017900">
    <property type="entry name" value="4Fe4S_Fe_S_CS"/>
</dbReference>
<dbReference type="HOGENOM" id="CLU_017386_1_0_9"/>
<keyword evidence="2" id="KW-1003">Cell membrane</keyword>
<evidence type="ECO:0000256" key="2">
    <source>
        <dbReference type="ARBA" id="ARBA00022475"/>
    </source>
</evidence>
<evidence type="ECO:0000313" key="10">
    <source>
        <dbReference type="Proteomes" id="UP000007488"/>
    </source>
</evidence>
<dbReference type="GO" id="GO:0046872">
    <property type="term" value="F:metal ion binding"/>
    <property type="evidence" value="ECO:0007669"/>
    <property type="project" value="UniProtKB-KW"/>
</dbReference>
<protein>
    <submittedName>
        <fullName evidence="9">4Fe-4S ferredoxin iron-sulfur binding domain protein</fullName>
    </submittedName>
</protein>
<feature type="transmembrane region" description="Helical" evidence="7">
    <location>
        <begin position="294"/>
        <end position="315"/>
    </location>
</feature>
<keyword evidence="7" id="KW-1133">Transmembrane helix</keyword>
<evidence type="ECO:0000256" key="6">
    <source>
        <dbReference type="ARBA" id="ARBA00023136"/>
    </source>
</evidence>
<dbReference type="RefSeq" id="WP_013623750.1">
    <property type="nucleotide sequence ID" value="NC_015172.1"/>
</dbReference>
<evidence type="ECO:0000259" key="8">
    <source>
        <dbReference type="PROSITE" id="PS51379"/>
    </source>
</evidence>
<feature type="transmembrane region" description="Helical" evidence="7">
    <location>
        <begin position="421"/>
        <end position="441"/>
    </location>
</feature>
<dbReference type="GO" id="GO:0051536">
    <property type="term" value="F:iron-sulfur cluster binding"/>
    <property type="evidence" value="ECO:0007669"/>
    <property type="project" value="UniProtKB-KW"/>
</dbReference>
<evidence type="ECO:0000256" key="7">
    <source>
        <dbReference type="SAM" id="Phobius"/>
    </source>
</evidence>
<feature type="transmembrane region" description="Helical" evidence="7">
    <location>
        <begin position="21"/>
        <end position="49"/>
    </location>
</feature>
<sequence>MSINKDSSKKSNLLKKILAHPLYPGIIQWPVLLLFAYIIFVLAFGPILAHDNFGTAMTWVLWWPVLPLLFILFGRLWCGICPFATLSDVVQKFVGLNKPVPKFLKKYGIWIIDAVFILITWSDHVFGIVENPRGSAFLLMLIVVGVVFSGAFFERRTWCRYLCFLGGLSGNYSRSGALELRATPEKCAACKSASCYHGNEKAPGCPMFEFPRTMDTNAKCNLCGYCVKTCPNDSITVKTRIPTKELWGIKKPVFEESFLAIVIMGIVFVQNITMLSIWQPLLQTLERITGTTNYFVTFTITFIIAMGLPILALFLSSFLSNLSTREGIAKNFARFGYGLIPLDLAAHLAHNLFHLLAEGKSIFFTFMGLFGVEYHASAAIFSNSTILTLQYLLLFLGTAGSALTICKIGKSHHHKGVVPHLIFVLLLALINVYLFSLPMAMRM</sequence>
<comment type="subcellular location">
    <subcellularLocation>
        <location evidence="1">Cell membrane</location>
    </subcellularLocation>
</comment>
<dbReference type="Pfam" id="PF12801">
    <property type="entry name" value="Fer4_5"/>
    <property type="match status" value="2"/>
</dbReference>
<name>F0SYS8_SYNGF</name>
<keyword evidence="6 7" id="KW-0472">Membrane</keyword>
<evidence type="ECO:0000256" key="1">
    <source>
        <dbReference type="ARBA" id="ARBA00004236"/>
    </source>
</evidence>
<dbReference type="PANTHER" id="PTHR30224:SF4">
    <property type="entry name" value="ELECTRON TRANSPORT PROTEIN YCCM-RELATED"/>
    <property type="match status" value="1"/>
</dbReference>
<dbReference type="AlphaFoldDB" id="F0SYS8"/>
<feature type="transmembrane region" description="Helical" evidence="7">
    <location>
        <begin position="61"/>
        <end position="86"/>
    </location>
</feature>
<organism evidence="9 10">
    <name type="scientific">Syntrophobotulus glycolicus (strain DSM 8271 / FlGlyR)</name>
    <dbReference type="NCBI Taxonomy" id="645991"/>
    <lineage>
        <taxon>Bacteria</taxon>
        <taxon>Bacillati</taxon>
        <taxon>Bacillota</taxon>
        <taxon>Clostridia</taxon>
        <taxon>Eubacteriales</taxon>
        <taxon>Desulfitobacteriaceae</taxon>
        <taxon>Syntrophobotulus</taxon>
    </lineage>
</organism>